<dbReference type="CDD" id="cd02440">
    <property type="entry name" value="AdoMet_MTases"/>
    <property type="match status" value="1"/>
</dbReference>
<proteinExistence type="inferred from homology"/>
<evidence type="ECO:0000259" key="3">
    <source>
        <dbReference type="Pfam" id="PF13847"/>
    </source>
</evidence>
<dbReference type="PANTHER" id="PTHR44068">
    <property type="entry name" value="ZGC:194242"/>
    <property type="match status" value="1"/>
</dbReference>
<name>A0A6A6US02_9PEZI</name>
<organism evidence="4 5">
    <name type="scientific">Microthyrium microscopicum</name>
    <dbReference type="NCBI Taxonomy" id="703497"/>
    <lineage>
        <taxon>Eukaryota</taxon>
        <taxon>Fungi</taxon>
        <taxon>Dikarya</taxon>
        <taxon>Ascomycota</taxon>
        <taxon>Pezizomycotina</taxon>
        <taxon>Dothideomycetes</taxon>
        <taxon>Dothideomycetes incertae sedis</taxon>
        <taxon>Microthyriales</taxon>
        <taxon>Microthyriaceae</taxon>
        <taxon>Microthyrium</taxon>
    </lineage>
</organism>
<dbReference type="GO" id="GO:0003838">
    <property type="term" value="F:sterol 24-C-methyltransferase activity"/>
    <property type="evidence" value="ECO:0007669"/>
    <property type="project" value="TreeGrafter"/>
</dbReference>
<dbReference type="PANTHER" id="PTHR44068:SF1">
    <property type="entry name" value="HYPOTHETICAL LOC100005854"/>
    <property type="match status" value="1"/>
</dbReference>
<dbReference type="AlphaFoldDB" id="A0A6A6US02"/>
<dbReference type="Proteomes" id="UP000799302">
    <property type="component" value="Unassembled WGS sequence"/>
</dbReference>
<evidence type="ECO:0000256" key="2">
    <source>
        <dbReference type="ARBA" id="ARBA00038188"/>
    </source>
</evidence>
<dbReference type="InterPro" id="IPR025714">
    <property type="entry name" value="Methyltranfer_dom"/>
</dbReference>
<reference evidence="4" key="1">
    <citation type="journal article" date="2020" name="Stud. Mycol.">
        <title>101 Dothideomycetes genomes: a test case for predicting lifestyles and emergence of pathogens.</title>
        <authorList>
            <person name="Haridas S."/>
            <person name="Albert R."/>
            <person name="Binder M."/>
            <person name="Bloem J."/>
            <person name="Labutti K."/>
            <person name="Salamov A."/>
            <person name="Andreopoulos B."/>
            <person name="Baker S."/>
            <person name="Barry K."/>
            <person name="Bills G."/>
            <person name="Bluhm B."/>
            <person name="Cannon C."/>
            <person name="Castanera R."/>
            <person name="Culley D."/>
            <person name="Daum C."/>
            <person name="Ezra D."/>
            <person name="Gonzalez J."/>
            <person name="Henrissat B."/>
            <person name="Kuo A."/>
            <person name="Liang C."/>
            <person name="Lipzen A."/>
            <person name="Lutzoni F."/>
            <person name="Magnuson J."/>
            <person name="Mondo S."/>
            <person name="Nolan M."/>
            <person name="Ohm R."/>
            <person name="Pangilinan J."/>
            <person name="Park H.-J."/>
            <person name="Ramirez L."/>
            <person name="Alfaro M."/>
            <person name="Sun H."/>
            <person name="Tritt A."/>
            <person name="Yoshinaga Y."/>
            <person name="Zwiers L.-H."/>
            <person name="Turgeon B."/>
            <person name="Goodwin S."/>
            <person name="Spatafora J."/>
            <person name="Crous P."/>
            <person name="Grigoriev I."/>
        </authorList>
    </citation>
    <scope>NUCLEOTIDE SEQUENCE</scope>
    <source>
        <strain evidence="4">CBS 115976</strain>
    </source>
</reference>
<evidence type="ECO:0000313" key="4">
    <source>
        <dbReference type="EMBL" id="KAF2673704.1"/>
    </source>
</evidence>
<dbReference type="GO" id="GO:0005783">
    <property type="term" value="C:endoplasmic reticulum"/>
    <property type="evidence" value="ECO:0007669"/>
    <property type="project" value="TreeGrafter"/>
</dbReference>
<feature type="domain" description="Methyltransferase" evidence="3">
    <location>
        <begin position="37"/>
        <end position="144"/>
    </location>
</feature>
<dbReference type="InterPro" id="IPR029063">
    <property type="entry name" value="SAM-dependent_MTases_sf"/>
</dbReference>
<sequence>MPEEAQYAHGHHPSVLRSHKWRTVENSAAYLVPHLTPTTTILDVGCGPGNITIDLASRVPSGHVIGLDRADIVIADATSLAKESGVANVEFHTGDVYALDFPDGTFDVVHAHQVLQHLGDPVRALKEMRRVTKKGGIVAVRDMTDFLHWPEKPELVEFRELFWGISTRLGTHPGAGKMFRKFAREAGFEQSDVTVTSSNWTYADQEGLDFWAGMWADRVLQSEFHDNCVSMGMAKEEDMQRISRAWKDFQTTQDAWYVVTNGELIAKNQ</sequence>
<gene>
    <name evidence="4" type="ORF">BT63DRAFT_421834</name>
</gene>
<dbReference type="SUPFAM" id="SSF53335">
    <property type="entry name" value="S-adenosyl-L-methionine-dependent methyltransferases"/>
    <property type="match status" value="1"/>
</dbReference>
<evidence type="ECO:0000256" key="1">
    <source>
        <dbReference type="ARBA" id="ARBA00022679"/>
    </source>
</evidence>
<dbReference type="EMBL" id="MU004231">
    <property type="protein sequence ID" value="KAF2673704.1"/>
    <property type="molecule type" value="Genomic_DNA"/>
</dbReference>
<dbReference type="Pfam" id="PF13847">
    <property type="entry name" value="Methyltransf_31"/>
    <property type="match status" value="1"/>
</dbReference>
<keyword evidence="4" id="KW-0489">Methyltransferase</keyword>
<dbReference type="OrthoDB" id="10017101at2759"/>
<dbReference type="InterPro" id="IPR050447">
    <property type="entry name" value="Erg6_SMT_methyltransf"/>
</dbReference>
<keyword evidence="5" id="KW-1185">Reference proteome</keyword>
<evidence type="ECO:0000313" key="5">
    <source>
        <dbReference type="Proteomes" id="UP000799302"/>
    </source>
</evidence>
<accession>A0A6A6US02</accession>
<keyword evidence="1 4" id="KW-0808">Transferase</keyword>
<comment type="similarity">
    <text evidence="2">Belongs to the class I-like SAM-binding methyltransferase superfamily. Erg6/SMT family.</text>
</comment>
<dbReference type="GO" id="GO:0016126">
    <property type="term" value="P:sterol biosynthetic process"/>
    <property type="evidence" value="ECO:0007669"/>
    <property type="project" value="TreeGrafter"/>
</dbReference>
<dbReference type="Gene3D" id="3.40.50.150">
    <property type="entry name" value="Vaccinia Virus protein VP39"/>
    <property type="match status" value="1"/>
</dbReference>
<dbReference type="GO" id="GO:0032259">
    <property type="term" value="P:methylation"/>
    <property type="evidence" value="ECO:0007669"/>
    <property type="project" value="UniProtKB-KW"/>
</dbReference>
<protein>
    <submittedName>
        <fullName evidence="4">Methyltransferase-UbiE family protein</fullName>
    </submittedName>
</protein>